<dbReference type="PANTHER" id="PTHR38926:SF71">
    <property type="entry name" value="OS08G0194350 PROTEIN"/>
    <property type="match status" value="1"/>
</dbReference>
<organism evidence="1 2">
    <name type="scientific">Leersia perrieri</name>
    <dbReference type="NCBI Taxonomy" id="77586"/>
    <lineage>
        <taxon>Eukaryota</taxon>
        <taxon>Viridiplantae</taxon>
        <taxon>Streptophyta</taxon>
        <taxon>Embryophyta</taxon>
        <taxon>Tracheophyta</taxon>
        <taxon>Spermatophyta</taxon>
        <taxon>Magnoliopsida</taxon>
        <taxon>Liliopsida</taxon>
        <taxon>Poales</taxon>
        <taxon>Poaceae</taxon>
        <taxon>BOP clade</taxon>
        <taxon>Oryzoideae</taxon>
        <taxon>Oryzeae</taxon>
        <taxon>Oryzinae</taxon>
        <taxon>Leersia</taxon>
    </lineage>
</organism>
<evidence type="ECO:0008006" key="3">
    <source>
        <dbReference type="Google" id="ProtNLM"/>
    </source>
</evidence>
<accession>A0A0D9XUH4</accession>
<dbReference type="HOGENOM" id="CLU_044915_6_1_1"/>
<dbReference type="SUPFAM" id="SSF52047">
    <property type="entry name" value="RNI-like"/>
    <property type="match status" value="1"/>
</dbReference>
<protein>
    <recommendedName>
        <fullName evidence="3">FBD domain-containing protein</fullName>
    </recommendedName>
</protein>
<dbReference type="AlphaFoldDB" id="A0A0D9XUH4"/>
<name>A0A0D9XUH4_9ORYZ</name>
<evidence type="ECO:0000313" key="1">
    <source>
        <dbReference type="EnsemblPlants" id="LPERR11G17020.1"/>
    </source>
</evidence>
<dbReference type="EnsemblPlants" id="LPERR11G17020.1">
    <property type="protein sequence ID" value="LPERR11G17020.1"/>
    <property type="gene ID" value="LPERR11G17020"/>
</dbReference>
<dbReference type="PANTHER" id="PTHR38926">
    <property type="entry name" value="F-BOX DOMAIN CONTAINING PROTEIN, EXPRESSED"/>
    <property type="match status" value="1"/>
</dbReference>
<sequence>MVKVAVDRSVGQLEVFKGNDFVCDELLVYVADRSPSLKCPLLEEILVFGAVVTLPDYLSKKPLLVLAELQQLRLLTLVAIFISKDELMAILDGCVHLELLDLKTCCFGFHVDNALLDKFSRIRTLELPDYYEHA</sequence>
<proteinExistence type="predicted"/>
<keyword evidence="2" id="KW-1185">Reference proteome</keyword>
<dbReference type="Gramene" id="LPERR11G17020.1">
    <property type="protein sequence ID" value="LPERR11G17020.1"/>
    <property type="gene ID" value="LPERR11G17020"/>
</dbReference>
<reference evidence="2" key="2">
    <citation type="submission" date="2013-12" db="EMBL/GenBank/DDBJ databases">
        <authorList>
            <person name="Yu Y."/>
            <person name="Lee S."/>
            <person name="de Baynast K."/>
            <person name="Wissotski M."/>
            <person name="Liu L."/>
            <person name="Talag J."/>
            <person name="Goicoechea J."/>
            <person name="Angelova A."/>
            <person name="Jetty R."/>
            <person name="Kudrna D."/>
            <person name="Golser W."/>
            <person name="Rivera L."/>
            <person name="Zhang J."/>
            <person name="Wing R."/>
        </authorList>
    </citation>
    <scope>NUCLEOTIDE SEQUENCE</scope>
</reference>
<dbReference type="STRING" id="77586.A0A0D9XUH4"/>
<evidence type="ECO:0000313" key="2">
    <source>
        <dbReference type="Proteomes" id="UP000032180"/>
    </source>
</evidence>
<dbReference type="Proteomes" id="UP000032180">
    <property type="component" value="Chromosome 11"/>
</dbReference>
<reference evidence="1" key="3">
    <citation type="submission" date="2015-04" db="UniProtKB">
        <authorList>
            <consortium name="EnsemblPlants"/>
        </authorList>
    </citation>
    <scope>IDENTIFICATION</scope>
</reference>
<dbReference type="Gene3D" id="3.80.10.10">
    <property type="entry name" value="Ribonuclease Inhibitor"/>
    <property type="match status" value="1"/>
</dbReference>
<dbReference type="InterPro" id="IPR032675">
    <property type="entry name" value="LRR_dom_sf"/>
</dbReference>
<reference evidence="1 2" key="1">
    <citation type="submission" date="2012-08" db="EMBL/GenBank/DDBJ databases">
        <title>Oryza genome evolution.</title>
        <authorList>
            <person name="Wing R.A."/>
        </authorList>
    </citation>
    <scope>NUCLEOTIDE SEQUENCE</scope>
</reference>